<feature type="transmembrane region" description="Helical" evidence="6">
    <location>
        <begin position="418"/>
        <end position="444"/>
    </location>
</feature>
<feature type="transmembrane region" description="Helical" evidence="6">
    <location>
        <begin position="530"/>
        <end position="549"/>
    </location>
</feature>
<feature type="transmembrane region" description="Helical" evidence="6">
    <location>
        <begin position="190"/>
        <end position="209"/>
    </location>
</feature>
<evidence type="ECO:0000259" key="7">
    <source>
        <dbReference type="PROSITE" id="PS50850"/>
    </source>
</evidence>
<name>A0AA35Q3P1_9HYPO</name>
<feature type="transmembrane region" description="Helical" evidence="6">
    <location>
        <begin position="330"/>
        <end position="351"/>
    </location>
</feature>
<dbReference type="GO" id="GO:0000329">
    <property type="term" value="C:fungal-type vacuole membrane"/>
    <property type="evidence" value="ECO:0007669"/>
    <property type="project" value="TreeGrafter"/>
</dbReference>
<dbReference type="InterPro" id="IPR011701">
    <property type="entry name" value="MFS"/>
</dbReference>
<dbReference type="AlphaFoldDB" id="A0AA35Q3P1"/>
<feature type="transmembrane region" description="Helical" evidence="6">
    <location>
        <begin position="263"/>
        <end position="283"/>
    </location>
</feature>
<feature type="region of interest" description="Disordered" evidence="5">
    <location>
        <begin position="1"/>
        <end position="21"/>
    </location>
</feature>
<dbReference type="SUPFAM" id="SSF103473">
    <property type="entry name" value="MFS general substrate transporter"/>
    <property type="match status" value="1"/>
</dbReference>
<dbReference type="InterPro" id="IPR036259">
    <property type="entry name" value="MFS_trans_sf"/>
</dbReference>
<evidence type="ECO:0000256" key="4">
    <source>
        <dbReference type="ARBA" id="ARBA00023136"/>
    </source>
</evidence>
<feature type="transmembrane region" description="Helical" evidence="6">
    <location>
        <begin position="363"/>
        <end position="385"/>
    </location>
</feature>
<dbReference type="GO" id="GO:0015174">
    <property type="term" value="F:basic amino acid transmembrane transporter activity"/>
    <property type="evidence" value="ECO:0007669"/>
    <property type="project" value="TreeGrafter"/>
</dbReference>
<evidence type="ECO:0000313" key="9">
    <source>
        <dbReference type="Proteomes" id="UP001160390"/>
    </source>
</evidence>
<dbReference type="InterPro" id="IPR020846">
    <property type="entry name" value="MFS_dom"/>
</dbReference>
<accession>A0AA35Q3P1</accession>
<dbReference type="PROSITE" id="PS00216">
    <property type="entry name" value="SUGAR_TRANSPORT_1"/>
    <property type="match status" value="1"/>
</dbReference>
<proteinExistence type="predicted"/>
<dbReference type="Pfam" id="PF07690">
    <property type="entry name" value="MFS_1"/>
    <property type="match status" value="1"/>
</dbReference>
<evidence type="ECO:0000313" key="8">
    <source>
        <dbReference type="EMBL" id="CAI6090572.1"/>
    </source>
</evidence>
<comment type="caution">
    <text evidence="8">The sequence shown here is derived from an EMBL/GenBank/DDBJ whole genome shotgun (WGS) entry which is preliminary data.</text>
</comment>
<keyword evidence="2 6" id="KW-0812">Transmembrane</keyword>
<dbReference type="InterPro" id="IPR005829">
    <property type="entry name" value="Sugar_transporter_CS"/>
</dbReference>
<dbReference type="Gene3D" id="1.20.1250.20">
    <property type="entry name" value="MFS general substrate transporter like domains"/>
    <property type="match status" value="1"/>
</dbReference>
<dbReference type="Proteomes" id="UP001160390">
    <property type="component" value="Unassembled WGS sequence"/>
</dbReference>
<dbReference type="PANTHER" id="PTHR23501">
    <property type="entry name" value="MAJOR FACILITATOR SUPERFAMILY"/>
    <property type="match status" value="1"/>
</dbReference>
<feature type="transmembrane region" description="Helical" evidence="6">
    <location>
        <begin position="129"/>
        <end position="148"/>
    </location>
</feature>
<comment type="subcellular location">
    <subcellularLocation>
        <location evidence="1">Membrane</location>
        <topology evidence="1">Multi-pass membrane protein</topology>
    </subcellularLocation>
</comment>
<dbReference type="PROSITE" id="PS50850">
    <property type="entry name" value="MFS"/>
    <property type="match status" value="1"/>
</dbReference>
<reference evidence="8" key="1">
    <citation type="submission" date="2023-01" db="EMBL/GenBank/DDBJ databases">
        <authorList>
            <person name="Piombo E."/>
        </authorList>
    </citation>
    <scope>NUCLEOTIDE SEQUENCE</scope>
</reference>
<feature type="transmembrane region" description="Helical" evidence="6">
    <location>
        <begin position="392"/>
        <end position="412"/>
    </location>
</feature>
<feature type="transmembrane region" description="Helical" evidence="6">
    <location>
        <begin position="58"/>
        <end position="77"/>
    </location>
</feature>
<dbReference type="Gene3D" id="1.20.1720.10">
    <property type="entry name" value="Multidrug resistance protein D"/>
    <property type="match status" value="1"/>
</dbReference>
<dbReference type="PANTHER" id="PTHR23501:SF67">
    <property type="entry name" value="MFS MULTIDRUG EFFLUX TRANSPORTER (EUROFUNG)"/>
    <property type="match status" value="1"/>
</dbReference>
<feature type="transmembrane region" description="Helical" evidence="6">
    <location>
        <begin position="289"/>
        <end position="309"/>
    </location>
</feature>
<protein>
    <recommendedName>
        <fullName evidence="7">Major facilitator superfamily (MFS) profile domain-containing protein</fullName>
    </recommendedName>
</protein>
<evidence type="ECO:0000256" key="1">
    <source>
        <dbReference type="ARBA" id="ARBA00004141"/>
    </source>
</evidence>
<keyword evidence="4 6" id="KW-0472">Membrane</keyword>
<feature type="transmembrane region" description="Helical" evidence="6">
    <location>
        <begin position="154"/>
        <end position="178"/>
    </location>
</feature>
<sequence length="557" mass="60167">MSASSADRPSRHVHAPTENDAGERVAFLHESSSTYTYTSFRDAESAIQKTKDPKHMKVSQFWSTFSVILVTVFVAQFDTMVVASSHPVITSSFNSSGAAPWLSTAFILMSTTFQPLIGRLSDCLGRKPPYVLSLLVFMLATAWCALAQSMLSFILARAVCGLGVGCVMILGSIMMGDLVSVDLRGQYQSYINGIAGFGSALGASTGGLLADVVGWRWSFGLQVPLLFGCLVLAWITIPNYIGKSESGHSISDAMKAIDYRGSMLLSADLMFLILGLNLGGNAFPWSHPFIISSLCIALLLTPIFLYNEVRHPQPIVPLSILVSSPRANLLLAKFTVAAIIAAISFNIPLYFRAVMLQSSSVTGLRLVIIYSASSVVSFLTGYVITFTRRIKWSLVIGSGSILLGAVWLGFGMSRNTAAIWQCAALLPLGIGQGLISPGLTVGILSVSPQDEQAVTIAMMSLWRSIGQMIGVVYSSLVLETSLARNLDAFVTGPSKETIIRNVKYSVDNVLKIPQPHQDQVIRAYDASLTLTFQTTLILAALTLISVVYIKLPRLQRK</sequence>
<feature type="transmembrane region" description="Helical" evidence="6">
    <location>
        <begin position="456"/>
        <end position="476"/>
    </location>
</feature>
<keyword evidence="3 6" id="KW-1133">Transmembrane helix</keyword>
<gene>
    <name evidence="8" type="ORF">CCHLO57077_00014877</name>
</gene>
<keyword evidence="9" id="KW-1185">Reference proteome</keyword>
<evidence type="ECO:0000256" key="6">
    <source>
        <dbReference type="SAM" id="Phobius"/>
    </source>
</evidence>
<feature type="transmembrane region" description="Helical" evidence="6">
    <location>
        <begin position="221"/>
        <end position="242"/>
    </location>
</feature>
<organism evidence="8 9">
    <name type="scientific">Clonostachys chloroleuca</name>
    <dbReference type="NCBI Taxonomy" id="1926264"/>
    <lineage>
        <taxon>Eukaryota</taxon>
        <taxon>Fungi</taxon>
        <taxon>Dikarya</taxon>
        <taxon>Ascomycota</taxon>
        <taxon>Pezizomycotina</taxon>
        <taxon>Sordariomycetes</taxon>
        <taxon>Hypocreomycetidae</taxon>
        <taxon>Hypocreales</taxon>
        <taxon>Bionectriaceae</taxon>
        <taxon>Clonostachys</taxon>
    </lineage>
</organism>
<feature type="domain" description="Major facilitator superfamily (MFS) profile" evidence="7">
    <location>
        <begin position="64"/>
        <end position="557"/>
    </location>
</feature>
<evidence type="ECO:0000256" key="2">
    <source>
        <dbReference type="ARBA" id="ARBA00022692"/>
    </source>
</evidence>
<evidence type="ECO:0000256" key="5">
    <source>
        <dbReference type="SAM" id="MobiDB-lite"/>
    </source>
</evidence>
<dbReference type="EMBL" id="CABFNP030001029">
    <property type="protein sequence ID" value="CAI6090572.1"/>
    <property type="molecule type" value="Genomic_DNA"/>
</dbReference>
<evidence type="ECO:0000256" key="3">
    <source>
        <dbReference type="ARBA" id="ARBA00022989"/>
    </source>
</evidence>
<feature type="transmembrane region" description="Helical" evidence="6">
    <location>
        <begin position="97"/>
        <end position="117"/>
    </location>
</feature>